<feature type="region of interest" description="Disordered" evidence="1">
    <location>
        <begin position="29"/>
        <end position="57"/>
    </location>
</feature>
<reference evidence="3" key="1">
    <citation type="journal article" date="2014" name="Nat. Genet.">
        <title>Genome of the human hookworm Necator americanus.</title>
        <authorList>
            <person name="Tang Y.T."/>
            <person name="Gao X."/>
            <person name="Rosa B.A."/>
            <person name="Abubucker S."/>
            <person name="Hallsworth-Pepin K."/>
            <person name="Martin J."/>
            <person name="Tyagi R."/>
            <person name="Heizer E."/>
            <person name="Zhang X."/>
            <person name="Bhonagiri-Palsikar V."/>
            <person name="Minx P."/>
            <person name="Warren W.C."/>
            <person name="Wang Q."/>
            <person name="Zhan B."/>
            <person name="Hotez P.J."/>
            <person name="Sternberg P.W."/>
            <person name="Dougall A."/>
            <person name="Gaze S.T."/>
            <person name="Mulvenna J."/>
            <person name="Sotillo J."/>
            <person name="Ranganathan S."/>
            <person name="Rabelo E.M."/>
            <person name="Wilson R.K."/>
            <person name="Felgner P.L."/>
            <person name="Bethony J."/>
            <person name="Hawdon J.M."/>
            <person name="Gasser R.B."/>
            <person name="Loukas A."/>
            <person name="Mitreva M."/>
        </authorList>
    </citation>
    <scope>NUCLEOTIDE SEQUENCE [LARGE SCALE GENOMIC DNA]</scope>
</reference>
<proteinExistence type="predicted"/>
<dbReference type="Proteomes" id="UP000053676">
    <property type="component" value="Unassembled WGS sequence"/>
</dbReference>
<gene>
    <name evidence="2" type="ORF">NECAME_14624</name>
</gene>
<evidence type="ECO:0000313" key="3">
    <source>
        <dbReference type="Proteomes" id="UP000053676"/>
    </source>
</evidence>
<protein>
    <submittedName>
        <fullName evidence="2">Uncharacterized protein</fullName>
    </submittedName>
</protein>
<accession>W2SLZ7</accession>
<name>W2SLZ7_NECAM</name>
<evidence type="ECO:0000256" key="1">
    <source>
        <dbReference type="SAM" id="MobiDB-lite"/>
    </source>
</evidence>
<dbReference type="KEGG" id="nai:NECAME_14624"/>
<evidence type="ECO:0000313" key="2">
    <source>
        <dbReference type="EMBL" id="ETN70650.1"/>
    </source>
</evidence>
<feature type="compositionally biased region" description="Basic and acidic residues" evidence="1">
    <location>
        <begin position="42"/>
        <end position="52"/>
    </location>
</feature>
<keyword evidence="3" id="KW-1185">Reference proteome</keyword>
<dbReference type="EMBL" id="KI668916">
    <property type="protein sequence ID" value="ETN70650.1"/>
    <property type="molecule type" value="Genomic_DNA"/>
</dbReference>
<dbReference type="AlphaFoldDB" id="W2SLZ7"/>
<organism evidence="2 3">
    <name type="scientific">Necator americanus</name>
    <name type="common">Human hookworm</name>
    <dbReference type="NCBI Taxonomy" id="51031"/>
    <lineage>
        <taxon>Eukaryota</taxon>
        <taxon>Metazoa</taxon>
        <taxon>Ecdysozoa</taxon>
        <taxon>Nematoda</taxon>
        <taxon>Chromadorea</taxon>
        <taxon>Rhabditida</taxon>
        <taxon>Rhabditina</taxon>
        <taxon>Rhabditomorpha</taxon>
        <taxon>Strongyloidea</taxon>
        <taxon>Ancylostomatidae</taxon>
        <taxon>Bunostominae</taxon>
        <taxon>Necator</taxon>
    </lineage>
</organism>
<sequence>MLFGAMLPLNELHKNSAVVFVAIAYGPHLPQSFNSNISEEGSDGKDDSERKIPRSQRFDLPVQERQKVVIVCSEETGCCAKMNK</sequence>